<dbReference type="EMBL" id="CBSW010000212">
    <property type="protein sequence ID" value="CDG98001.1"/>
    <property type="molecule type" value="Genomic_DNA"/>
</dbReference>
<name>A0A077N6X5_XENBV</name>
<dbReference type="Pfam" id="PF03895">
    <property type="entry name" value="YadA_anchor"/>
    <property type="match status" value="1"/>
</dbReference>
<dbReference type="RefSeq" id="WP_051870339.1">
    <property type="nucleotide sequence ID" value="NZ_CAWLWN010000028.1"/>
</dbReference>
<evidence type="ECO:0000256" key="5">
    <source>
        <dbReference type="ARBA" id="ARBA00022729"/>
    </source>
</evidence>
<dbReference type="InterPro" id="IPR005594">
    <property type="entry name" value="YadA_C"/>
</dbReference>
<evidence type="ECO:0000256" key="2">
    <source>
        <dbReference type="ARBA" id="ARBA00004442"/>
    </source>
</evidence>
<accession>A0A077N6X5</accession>
<reference evidence="9" key="1">
    <citation type="submission" date="2013-07" db="EMBL/GenBank/DDBJ databases">
        <title>Sub-species coevolution in mutualistic symbiosis.</title>
        <authorList>
            <person name="Murfin K."/>
            <person name="Klassen J."/>
            <person name="Lee M."/>
            <person name="Forst S."/>
            <person name="Stock P."/>
            <person name="Goodrich-Blair H."/>
        </authorList>
    </citation>
    <scope>NUCLEOTIDE SEQUENCE [LARGE SCALE GENOMIC DNA]</scope>
    <source>
        <strain evidence="9">Puntauvense</strain>
    </source>
</reference>
<dbReference type="SUPFAM" id="SSF54523">
    <property type="entry name" value="Pili subunits"/>
    <property type="match status" value="1"/>
</dbReference>
<dbReference type="GO" id="GO:0009279">
    <property type="term" value="C:cell outer membrane"/>
    <property type="evidence" value="ECO:0007669"/>
    <property type="project" value="UniProtKB-SubCell"/>
</dbReference>
<evidence type="ECO:0000313" key="10">
    <source>
        <dbReference type="Proteomes" id="UP000028511"/>
    </source>
</evidence>
<evidence type="ECO:0000313" key="9">
    <source>
        <dbReference type="EMBL" id="CDG98001.1"/>
    </source>
</evidence>
<dbReference type="AlphaFoldDB" id="A0A077N6X5"/>
<evidence type="ECO:0000259" key="8">
    <source>
        <dbReference type="Pfam" id="PF03895"/>
    </source>
</evidence>
<organism evidence="9 10">
    <name type="scientific">Xenorhabdus bovienii str. puntauvense</name>
    <dbReference type="NCBI Taxonomy" id="1398201"/>
    <lineage>
        <taxon>Bacteria</taxon>
        <taxon>Pseudomonadati</taxon>
        <taxon>Pseudomonadota</taxon>
        <taxon>Gammaproteobacteria</taxon>
        <taxon>Enterobacterales</taxon>
        <taxon>Morganellaceae</taxon>
        <taxon>Xenorhabdus</taxon>
    </lineage>
</organism>
<sequence>MIYYFEFLFSNNYTDSRITDKNIVINENIDNAKNEAISTSNDYTDYWFNQLDGKTDSRFNQVDKRIDRLENKVNAGLAGVTAISSIPYVQEERFSFGMGLGNYKNGNAIAAGAQYKPTGNMNVRLNFSWDNESNSAVGIGFAIVW</sequence>
<dbReference type="InterPro" id="IPR045584">
    <property type="entry name" value="Pilin-like"/>
</dbReference>
<comment type="subcellular location">
    <subcellularLocation>
        <location evidence="2">Cell outer membrane</location>
    </subcellularLocation>
    <subcellularLocation>
        <location evidence="1">Cell surface</location>
    </subcellularLocation>
</comment>
<gene>
    <name evidence="9" type="ORF">XBP1_290001</name>
</gene>
<dbReference type="Gene3D" id="3.30.1300.30">
    <property type="entry name" value="GSPII I/J protein-like"/>
    <property type="match status" value="1"/>
</dbReference>
<evidence type="ECO:0000256" key="1">
    <source>
        <dbReference type="ARBA" id="ARBA00004241"/>
    </source>
</evidence>
<keyword evidence="3" id="KW-1134">Transmembrane beta strand</keyword>
<keyword evidence="6" id="KW-0472">Membrane</keyword>
<protein>
    <recommendedName>
        <fullName evidence="8">Trimeric autotransporter adhesin YadA-like C-terminal membrane anchor domain-containing protein</fullName>
    </recommendedName>
</protein>
<keyword evidence="4" id="KW-0812">Transmembrane</keyword>
<keyword evidence="5" id="KW-0732">Signal</keyword>
<dbReference type="HOGENOM" id="CLU_105857_0_0_6"/>
<evidence type="ECO:0000256" key="3">
    <source>
        <dbReference type="ARBA" id="ARBA00022452"/>
    </source>
</evidence>
<dbReference type="GO" id="GO:0009986">
    <property type="term" value="C:cell surface"/>
    <property type="evidence" value="ECO:0007669"/>
    <property type="project" value="UniProtKB-SubCell"/>
</dbReference>
<keyword evidence="7" id="KW-0998">Cell outer membrane</keyword>
<evidence type="ECO:0000256" key="4">
    <source>
        <dbReference type="ARBA" id="ARBA00022692"/>
    </source>
</evidence>
<comment type="caution">
    <text evidence="9">The sequence shown here is derived from an EMBL/GenBank/DDBJ whole genome shotgun (WGS) entry which is preliminary data.</text>
</comment>
<dbReference type="Proteomes" id="UP000028511">
    <property type="component" value="Unassembled WGS sequence"/>
</dbReference>
<proteinExistence type="predicted"/>
<evidence type="ECO:0000256" key="6">
    <source>
        <dbReference type="ARBA" id="ARBA00023136"/>
    </source>
</evidence>
<evidence type="ECO:0000256" key="7">
    <source>
        <dbReference type="ARBA" id="ARBA00023237"/>
    </source>
</evidence>
<feature type="domain" description="Trimeric autotransporter adhesin YadA-like C-terminal membrane anchor" evidence="8">
    <location>
        <begin position="90"/>
        <end position="145"/>
    </location>
</feature>